<accession>A0A829GT13</accession>
<dbReference type="Gene3D" id="3.40.50.2000">
    <property type="entry name" value="Glycogen Phosphorylase B"/>
    <property type="match status" value="3"/>
</dbReference>
<dbReference type="InterPro" id="IPR001296">
    <property type="entry name" value="Glyco_trans_1"/>
</dbReference>
<gene>
    <name evidence="4" type="ORF">Lpl14_12388</name>
</gene>
<evidence type="ECO:0000313" key="4">
    <source>
        <dbReference type="EMBL" id="EPC63461.1"/>
    </source>
</evidence>
<evidence type="ECO:0000256" key="1">
    <source>
        <dbReference type="ARBA" id="ARBA00022676"/>
    </source>
</evidence>
<evidence type="ECO:0000256" key="2">
    <source>
        <dbReference type="ARBA" id="ARBA00022679"/>
    </source>
</evidence>
<evidence type="ECO:0000259" key="3">
    <source>
        <dbReference type="Pfam" id="PF00534"/>
    </source>
</evidence>
<organism evidence="4 5">
    <name type="scientific">Lacticaseibacillus paracasei subsp. tolerans Lpl14</name>
    <dbReference type="NCBI Taxonomy" id="1256229"/>
    <lineage>
        <taxon>Bacteria</taxon>
        <taxon>Bacillati</taxon>
        <taxon>Bacillota</taxon>
        <taxon>Bacilli</taxon>
        <taxon>Lactobacillales</taxon>
        <taxon>Lactobacillaceae</taxon>
        <taxon>Lacticaseibacillus</taxon>
    </lineage>
</organism>
<keyword evidence="1" id="KW-0328">Glycosyltransferase</keyword>
<sequence>MNYFVNENIFSMNSGTEFSAAKRLTLFKRNGVPAKVLTRNYNPLLIDDLKRVGLEQADVLNMYNYFQEAVAVVPQDIDIRYTEVIDKFDYHIVGIDANESQILHHGKVVGKALVAPATVGLVGSLEYYNDMNATVAKDVWDRRGFKSSTQYFHPDGQIGPQVFYNPAGEPKLEIVRMNVNGTLMNTMYQLLNYKGRAWRFNSESELFIFFMNEIAAAEPSVLINDRPSLINEVAAVTEATAKWQYLHSVHTHNPERVGGSKHYVDYLKPLFATHINDFDGVMVATEEQKAEIDKFFHFKEVVVVPDTFADAHDLVPIKKRDRNKIVYLGRISPEKEPQEAIKIFAKAKKQLPDLHLDFYGYVSDQDVENGMIAYSKELGVDTAIQYHGYQTDEELAKELGTAAALLSVSSSEAFGMNILQAMSYGVPVIAYNVKYGLNLLVEKDVSGYLAPLGESKAAADHLVRLLTDATPNAKWADMVNTTYQKSQTFDAKAAWQQWQDQLATVPNLFLR</sequence>
<dbReference type="RefSeq" id="WP_003584524.1">
    <property type="nucleotide sequence ID" value="NZ_ANKB01000055.1"/>
</dbReference>
<feature type="domain" description="Glycosyl transferase family 1" evidence="3">
    <location>
        <begin position="318"/>
        <end position="475"/>
    </location>
</feature>
<name>A0A829GT13_LACPA</name>
<dbReference type="EMBL" id="ANKB01000055">
    <property type="protein sequence ID" value="EPC63461.1"/>
    <property type="molecule type" value="Genomic_DNA"/>
</dbReference>
<proteinExistence type="predicted"/>
<dbReference type="SUPFAM" id="SSF53756">
    <property type="entry name" value="UDP-Glycosyltransferase/glycogen phosphorylase"/>
    <property type="match status" value="1"/>
</dbReference>
<dbReference type="PANTHER" id="PTHR12526:SF629">
    <property type="entry name" value="TEICHURONIC ACID BIOSYNTHESIS GLYCOSYLTRANSFERASE TUAH-RELATED"/>
    <property type="match status" value="1"/>
</dbReference>
<dbReference type="GO" id="GO:0016757">
    <property type="term" value="F:glycosyltransferase activity"/>
    <property type="evidence" value="ECO:0007669"/>
    <property type="project" value="UniProtKB-KW"/>
</dbReference>
<dbReference type="Proteomes" id="UP000014285">
    <property type="component" value="Unassembled WGS sequence"/>
</dbReference>
<dbReference type="Pfam" id="PF00534">
    <property type="entry name" value="Glycos_transf_1"/>
    <property type="match status" value="1"/>
</dbReference>
<reference evidence="4 5" key="1">
    <citation type="journal article" date="2013" name="PLoS ONE">
        <title>Lactobacillus paracasei comparative genomics: towards species pan-genome definition and exploitation of diversity.</title>
        <authorList>
            <person name="Smokvina T."/>
            <person name="Wels M."/>
            <person name="Polka J."/>
            <person name="Chervaux C."/>
            <person name="Brisse S."/>
            <person name="Boekhorst J."/>
            <person name="van Hylckama Vlieg J.E."/>
            <person name="Siezen R.J."/>
        </authorList>
    </citation>
    <scope>NUCLEOTIDE SEQUENCE [LARGE SCALE GENOMIC DNA]</scope>
    <source>
        <strain evidence="4 5">Lpl14</strain>
    </source>
</reference>
<dbReference type="PANTHER" id="PTHR12526">
    <property type="entry name" value="GLYCOSYLTRANSFERASE"/>
    <property type="match status" value="1"/>
</dbReference>
<comment type="caution">
    <text evidence="4">The sequence shown here is derived from an EMBL/GenBank/DDBJ whole genome shotgun (WGS) entry which is preliminary data.</text>
</comment>
<evidence type="ECO:0000313" key="5">
    <source>
        <dbReference type="Proteomes" id="UP000014285"/>
    </source>
</evidence>
<protein>
    <submittedName>
        <fullName evidence="4">Glycosyl transferases group 1 family protein</fullName>
    </submittedName>
</protein>
<keyword evidence="2 4" id="KW-0808">Transferase</keyword>
<dbReference type="AlphaFoldDB" id="A0A829GT13"/>